<reference evidence="1 2" key="1">
    <citation type="submission" date="2024-01" db="EMBL/GenBank/DDBJ databases">
        <title>The genomes of 5 underutilized Papilionoideae crops provide insights into root nodulation and disease resistanc.</title>
        <authorList>
            <person name="Jiang F."/>
        </authorList>
    </citation>
    <scope>NUCLEOTIDE SEQUENCE [LARGE SCALE GENOMIC DNA]</scope>
    <source>
        <strain evidence="1">DUOXIRENSHENG_FW03</strain>
        <tissue evidence="1">Leaves</tissue>
    </source>
</reference>
<accession>A0AAN9XH47</accession>
<proteinExistence type="predicted"/>
<dbReference type="Proteomes" id="UP001386955">
    <property type="component" value="Unassembled WGS sequence"/>
</dbReference>
<protein>
    <submittedName>
        <fullName evidence="1">Uncharacterized protein</fullName>
    </submittedName>
</protein>
<dbReference type="EMBL" id="JAYMYS010000005">
    <property type="protein sequence ID" value="KAK7391583.1"/>
    <property type="molecule type" value="Genomic_DNA"/>
</dbReference>
<comment type="caution">
    <text evidence="1">The sequence shown here is derived from an EMBL/GenBank/DDBJ whole genome shotgun (WGS) entry which is preliminary data.</text>
</comment>
<gene>
    <name evidence="1" type="ORF">VNO78_20000</name>
</gene>
<keyword evidence="2" id="KW-1185">Reference proteome</keyword>
<evidence type="ECO:0000313" key="1">
    <source>
        <dbReference type="EMBL" id="KAK7391583.1"/>
    </source>
</evidence>
<organism evidence="1 2">
    <name type="scientific">Psophocarpus tetragonolobus</name>
    <name type="common">Winged bean</name>
    <name type="synonym">Dolichos tetragonolobus</name>
    <dbReference type="NCBI Taxonomy" id="3891"/>
    <lineage>
        <taxon>Eukaryota</taxon>
        <taxon>Viridiplantae</taxon>
        <taxon>Streptophyta</taxon>
        <taxon>Embryophyta</taxon>
        <taxon>Tracheophyta</taxon>
        <taxon>Spermatophyta</taxon>
        <taxon>Magnoliopsida</taxon>
        <taxon>eudicotyledons</taxon>
        <taxon>Gunneridae</taxon>
        <taxon>Pentapetalae</taxon>
        <taxon>rosids</taxon>
        <taxon>fabids</taxon>
        <taxon>Fabales</taxon>
        <taxon>Fabaceae</taxon>
        <taxon>Papilionoideae</taxon>
        <taxon>50 kb inversion clade</taxon>
        <taxon>NPAAA clade</taxon>
        <taxon>indigoferoid/millettioid clade</taxon>
        <taxon>Phaseoleae</taxon>
        <taxon>Psophocarpus</taxon>
    </lineage>
</organism>
<name>A0AAN9XH47_PSOTE</name>
<dbReference type="AlphaFoldDB" id="A0AAN9XH47"/>
<sequence length="102" mass="11662">MNCATSEWSNGLGRASDDAECSQAREWVIASIGKGKGAVGMEYGEKKWLVDCMRLRARFERIWGLGWKVGMYGKTHDLTVQKWEEKKRLEGQVELVRRGPEE</sequence>
<evidence type="ECO:0000313" key="2">
    <source>
        <dbReference type="Proteomes" id="UP001386955"/>
    </source>
</evidence>